<dbReference type="InterPro" id="IPR052755">
    <property type="entry name" value="Lysozyme_Inhibitor_LprI"/>
</dbReference>
<name>A0A4R3M580_9HYPH</name>
<evidence type="ECO:0008006" key="3">
    <source>
        <dbReference type="Google" id="ProtNLM"/>
    </source>
</evidence>
<dbReference type="RefSeq" id="WP_245504493.1">
    <property type="nucleotide sequence ID" value="NZ_SMAI01000001.1"/>
</dbReference>
<protein>
    <recommendedName>
        <fullName evidence="3">Lysozyme inhibitor LprI N-terminal domain-containing protein</fullName>
    </recommendedName>
</protein>
<sequence>MSGAGGLRSAGTRRALVHGTRVRFALVLLSAAILATLSPRGFDSPVRAASFDCAAAHAPDEAAVCGDRTLDDLDVEMATLYGVVTRLVGMGRRGDLQDEQRAFLRARAACGAAAPCLTAAYRARIAALRAVLDDIAARGPY</sequence>
<proteinExistence type="predicted"/>
<dbReference type="Proteomes" id="UP000294664">
    <property type="component" value="Unassembled WGS sequence"/>
</dbReference>
<organism evidence="1 2">
    <name type="scientific">Aquabacter spiritensis</name>
    <dbReference type="NCBI Taxonomy" id="933073"/>
    <lineage>
        <taxon>Bacteria</taxon>
        <taxon>Pseudomonadati</taxon>
        <taxon>Pseudomonadota</taxon>
        <taxon>Alphaproteobacteria</taxon>
        <taxon>Hyphomicrobiales</taxon>
        <taxon>Xanthobacteraceae</taxon>
        <taxon>Aquabacter</taxon>
    </lineage>
</organism>
<evidence type="ECO:0000313" key="1">
    <source>
        <dbReference type="EMBL" id="TCT08036.1"/>
    </source>
</evidence>
<dbReference type="GO" id="GO:0005576">
    <property type="term" value="C:extracellular region"/>
    <property type="evidence" value="ECO:0007669"/>
    <property type="project" value="TreeGrafter"/>
</dbReference>
<evidence type="ECO:0000313" key="2">
    <source>
        <dbReference type="Proteomes" id="UP000294664"/>
    </source>
</evidence>
<dbReference type="EMBL" id="SMAI01000001">
    <property type="protein sequence ID" value="TCT08036.1"/>
    <property type="molecule type" value="Genomic_DNA"/>
</dbReference>
<dbReference type="PANTHER" id="PTHR37549">
    <property type="entry name" value="LIPOPROTEIN LPRI"/>
    <property type="match status" value="1"/>
</dbReference>
<keyword evidence="2" id="KW-1185">Reference proteome</keyword>
<dbReference type="PANTHER" id="PTHR37549:SF1">
    <property type="entry name" value="LIPOPROTEIN LPRI"/>
    <property type="match status" value="1"/>
</dbReference>
<accession>A0A4R3M580</accession>
<reference evidence="1 2" key="1">
    <citation type="submission" date="2019-03" db="EMBL/GenBank/DDBJ databases">
        <title>Genomic Encyclopedia of Type Strains, Phase IV (KMG-IV): sequencing the most valuable type-strain genomes for metagenomic binning, comparative biology and taxonomic classification.</title>
        <authorList>
            <person name="Goeker M."/>
        </authorList>
    </citation>
    <scope>NUCLEOTIDE SEQUENCE [LARGE SCALE GENOMIC DNA]</scope>
    <source>
        <strain evidence="1 2">DSM 9035</strain>
    </source>
</reference>
<gene>
    <name evidence="1" type="ORF">EDC64_101555</name>
</gene>
<comment type="caution">
    <text evidence="1">The sequence shown here is derived from an EMBL/GenBank/DDBJ whole genome shotgun (WGS) entry which is preliminary data.</text>
</comment>
<dbReference type="AlphaFoldDB" id="A0A4R3M580"/>